<reference evidence="1" key="1">
    <citation type="journal article" date="2014" name="Int. J. Syst. Evol. Microbiol.">
        <title>Complete genome of a new Firmicutes species belonging to the dominant human colonic microbiota ('Ruminococcus bicirculans') reveals two chromosomes and a selective capacity to utilize plant glucans.</title>
        <authorList>
            <consortium name="NISC Comparative Sequencing Program"/>
            <person name="Wegmann U."/>
            <person name="Louis P."/>
            <person name="Goesmann A."/>
            <person name="Henrissat B."/>
            <person name="Duncan S.H."/>
            <person name="Flint H.J."/>
        </authorList>
    </citation>
    <scope>NUCLEOTIDE SEQUENCE</scope>
    <source>
        <strain evidence="1">JCM 10667</strain>
    </source>
</reference>
<keyword evidence="4" id="KW-1185">Reference proteome</keyword>
<reference evidence="1" key="4">
    <citation type="submission" date="2023-12" db="EMBL/GenBank/DDBJ databases">
        <authorList>
            <person name="Sun Q."/>
            <person name="Inoue M."/>
        </authorList>
    </citation>
    <scope>NUCLEOTIDE SEQUENCE</scope>
    <source>
        <strain evidence="1">JCM 10667</strain>
    </source>
</reference>
<dbReference type="EMBL" id="JACHMV010000001">
    <property type="protein sequence ID" value="MBB4771805.1"/>
    <property type="molecule type" value="Genomic_DNA"/>
</dbReference>
<reference evidence="4" key="2">
    <citation type="journal article" date="2019" name="Int. J. Syst. Evol. Microbiol.">
        <title>The Global Catalogue of Microorganisms (GCM) 10K type strain sequencing project: providing services to taxonomists for standard genome sequencing and annotation.</title>
        <authorList>
            <consortium name="The Broad Institute Genomics Platform"/>
            <consortium name="The Broad Institute Genome Sequencing Center for Infectious Disease"/>
            <person name="Wu L."/>
            <person name="Ma J."/>
        </authorList>
    </citation>
    <scope>NUCLEOTIDE SEQUENCE [LARGE SCALE GENOMIC DNA]</scope>
    <source>
        <strain evidence="4">JCM 10667</strain>
    </source>
</reference>
<dbReference type="Proteomes" id="UP000549343">
    <property type="component" value="Unassembled WGS sequence"/>
</dbReference>
<dbReference type="AlphaFoldDB" id="A0A7W7I775"/>
<sequence>MRTGFPLSLPDGWRAMGPTDGVHMAALPGEDGETPKAVVTVGPSDEPAPDGLDAMTLILDEGEVRCRGGVPARRLLTAHPQGERCVTTELWLVAGDAPANLCAVVDTIYYARLRPELQRILRSYRP</sequence>
<reference evidence="2 3" key="3">
    <citation type="submission" date="2020-08" db="EMBL/GenBank/DDBJ databases">
        <title>Sequencing the genomes of 1000 actinobacteria strains.</title>
        <authorList>
            <person name="Klenk H.-P."/>
        </authorList>
    </citation>
    <scope>NUCLEOTIDE SEQUENCE [LARGE SCALE GENOMIC DNA]</scope>
    <source>
        <strain evidence="2 3">DSM 44772</strain>
    </source>
</reference>
<evidence type="ECO:0000313" key="4">
    <source>
        <dbReference type="Proteomes" id="UP001501427"/>
    </source>
</evidence>
<dbReference type="Proteomes" id="UP001501427">
    <property type="component" value="Unassembled WGS sequence"/>
</dbReference>
<comment type="caution">
    <text evidence="2">The sequence shown here is derived from an EMBL/GenBank/DDBJ whole genome shotgun (WGS) entry which is preliminary data.</text>
</comment>
<organism evidence="2 3">
    <name type="scientific">Actinomadura livida</name>
    <dbReference type="NCBI Taxonomy" id="79909"/>
    <lineage>
        <taxon>Bacteria</taxon>
        <taxon>Bacillati</taxon>
        <taxon>Actinomycetota</taxon>
        <taxon>Actinomycetes</taxon>
        <taxon>Streptosporangiales</taxon>
        <taxon>Thermomonosporaceae</taxon>
        <taxon>Actinomadura</taxon>
    </lineage>
</organism>
<evidence type="ECO:0000313" key="2">
    <source>
        <dbReference type="EMBL" id="MBB4771805.1"/>
    </source>
</evidence>
<proteinExistence type="predicted"/>
<dbReference type="RefSeq" id="WP_184878599.1">
    <property type="nucleotide sequence ID" value="NZ_BAAAHD010000001.1"/>
</dbReference>
<gene>
    <name evidence="2" type="ORF">F4557_000223</name>
    <name evidence="1" type="ORF">GCM10009546_02030</name>
</gene>
<name>A0A7W7I775_9ACTN</name>
<evidence type="ECO:0000313" key="3">
    <source>
        <dbReference type="Proteomes" id="UP000549343"/>
    </source>
</evidence>
<evidence type="ECO:0000313" key="1">
    <source>
        <dbReference type="EMBL" id="GAA0543572.1"/>
    </source>
</evidence>
<dbReference type="EMBL" id="BAAAHD010000001">
    <property type="protein sequence ID" value="GAA0543572.1"/>
    <property type="molecule type" value="Genomic_DNA"/>
</dbReference>
<accession>A0A7W7I775</accession>
<protein>
    <submittedName>
        <fullName evidence="2">Uncharacterized protein</fullName>
    </submittedName>
</protein>